<feature type="binding site" evidence="5">
    <location>
        <position position="104"/>
    </location>
    <ligand>
        <name>substrate</name>
    </ligand>
</feature>
<proteinExistence type="predicted"/>
<dbReference type="OrthoDB" id="9805307at2"/>
<feature type="binding site" evidence="5">
    <location>
        <begin position="82"/>
        <end position="85"/>
    </location>
    <ligand>
        <name>substrate</name>
    </ligand>
</feature>
<dbReference type="PANTHER" id="PTHR33254">
    <property type="entry name" value="4-HYDROXY-4-METHYL-2-OXOGLUTARATE ALDOLASE 3-RELATED"/>
    <property type="match status" value="1"/>
</dbReference>
<accession>A0A1M5T840</accession>
<evidence type="ECO:0000256" key="5">
    <source>
        <dbReference type="PIRSR" id="PIRSR605493-1"/>
    </source>
</evidence>
<dbReference type="Proteomes" id="UP000184139">
    <property type="component" value="Unassembled WGS sequence"/>
</dbReference>
<gene>
    <name evidence="6" type="ORF">SAMN02745124_00648</name>
</gene>
<dbReference type="Gene3D" id="3.50.30.40">
    <property type="entry name" value="Ribonuclease E inhibitor RraA/RraA-like"/>
    <property type="match status" value="1"/>
</dbReference>
<dbReference type="Pfam" id="PF03737">
    <property type="entry name" value="RraA-like"/>
    <property type="match status" value="1"/>
</dbReference>
<dbReference type="STRING" id="1121409.SAMN02745124_00648"/>
<sequence>MPELLSFADLSPTCFADVLPIEQVMEPGIVPLWPDMPRIAGPAFTVRCAPGDNLMLHAAIYRAKPGSIIVVQAGDHRFAVSGGNVCAVAGQRGIAGFVVDGVIRDLQEVKDIGFPVFARGVSPKPGGKKVYMPLNEVITCGGIGVGPGDLIVADREGIVAIPAARRQEILAAARQRQAADDATPLAQWRDKHRQRIAELLIKAGCPDGAPEPGTTRR</sequence>
<evidence type="ECO:0000313" key="6">
    <source>
        <dbReference type="EMBL" id="SHH46866.1"/>
    </source>
</evidence>
<dbReference type="AlphaFoldDB" id="A0A1M5T840"/>
<protein>
    <recommendedName>
        <fullName evidence="2">Putative 4-hydroxy-4-methyl-2-oxoglutarate aldolase</fullName>
    </recommendedName>
    <alternativeName>
        <fullName evidence="3">Regulator of ribonuclease activity homolog</fullName>
    </alternativeName>
    <alternativeName>
        <fullName evidence="4">RraA-like protein</fullName>
    </alternativeName>
</protein>
<feature type="binding site" evidence="5">
    <location>
        <position position="105"/>
    </location>
    <ligand>
        <name>Mg(2+)</name>
        <dbReference type="ChEBI" id="CHEBI:18420"/>
    </ligand>
</feature>
<organism evidence="6 7">
    <name type="scientific">Desulfofustis glycolicus DSM 9705</name>
    <dbReference type="NCBI Taxonomy" id="1121409"/>
    <lineage>
        <taxon>Bacteria</taxon>
        <taxon>Pseudomonadati</taxon>
        <taxon>Thermodesulfobacteriota</taxon>
        <taxon>Desulfobulbia</taxon>
        <taxon>Desulfobulbales</taxon>
        <taxon>Desulfocapsaceae</taxon>
        <taxon>Desulfofustis</taxon>
    </lineage>
</organism>
<dbReference type="GO" id="GO:0046872">
    <property type="term" value="F:metal ion binding"/>
    <property type="evidence" value="ECO:0007669"/>
    <property type="project" value="UniProtKB-KW"/>
</dbReference>
<keyword evidence="5" id="KW-0479">Metal-binding</keyword>
<keyword evidence="7" id="KW-1185">Reference proteome</keyword>
<dbReference type="EMBL" id="FQXS01000002">
    <property type="protein sequence ID" value="SHH46866.1"/>
    <property type="molecule type" value="Genomic_DNA"/>
</dbReference>
<evidence type="ECO:0000256" key="2">
    <source>
        <dbReference type="ARBA" id="ARBA00016549"/>
    </source>
</evidence>
<name>A0A1M5T840_9BACT</name>
<dbReference type="PANTHER" id="PTHR33254:SF4">
    <property type="entry name" value="4-HYDROXY-4-METHYL-2-OXOGLUTARATE ALDOLASE 3-RELATED"/>
    <property type="match status" value="1"/>
</dbReference>
<comment type="cofactor">
    <cofactor evidence="1">
        <name>a divalent metal cation</name>
        <dbReference type="ChEBI" id="CHEBI:60240"/>
    </cofactor>
</comment>
<dbReference type="CDD" id="cd16841">
    <property type="entry name" value="RraA_family"/>
    <property type="match status" value="1"/>
</dbReference>
<dbReference type="RefSeq" id="WP_073373373.1">
    <property type="nucleotide sequence ID" value="NZ_FQXS01000002.1"/>
</dbReference>
<dbReference type="InterPro" id="IPR005493">
    <property type="entry name" value="RraA/RraA-like"/>
</dbReference>
<dbReference type="InterPro" id="IPR036704">
    <property type="entry name" value="RraA/RraA-like_sf"/>
</dbReference>
<evidence type="ECO:0000256" key="4">
    <source>
        <dbReference type="ARBA" id="ARBA00030169"/>
    </source>
</evidence>
<reference evidence="6 7" key="1">
    <citation type="submission" date="2016-11" db="EMBL/GenBank/DDBJ databases">
        <authorList>
            <person name="Jaros S."/>
            <person name="Januszkiewicz K."/>
            <person name="Wedrychowicz H."/>
        </authorList>
    </citation>
    <scope>NUCLEOTIDE SEQUENCE [LARGE SCALE GENOMIC DNA]</scope>
    <source>
        <strain evidence="6 7">DSM 9705</strain>
    </source>
</reference>
<dbReference type="SUPFAM" id="SSF89562">
    <property type="entry name" value="RraA-like"/>
    <property type="match status" value="1"/>
</dbReference>
<comment type="cofactor">
    <cofactor evidence="5">
        <name>Mg(2+)</name>
        <dbReference type="ChEBI" id="CHEBI:18420"/>
    </cofactor>
</comment>
<evidence type="ECO:0000256" key="3">
    <source>
        <dbReference type="ARBA" id="ARBA00029596"/>
    </source>
</evidence>
<keyword evidence="5" id="KW-0460">Magnesium</keyword>
<evidence type="ECO:0000256" key="1">
    <source>
        <dbReference type="ARBA" id="ARBA00001968"/>
    </source>
</evidence>
<evidence type="ECO:0000313" key="7">
    <source>
        <dbReference type="Proteomes" id="UP000184139"/>
    </source>
</evidence>